<gene>
    <name evidence="3" type="ORF">SLS59_002331</name>
</gene>
<name>A0ABR3RSG0_9PLEO</name>
<dbReference type="InterPro" id="IPR045121">
    <property type="entry name" value="CoAse"/>
</dbReference>
<accession>A0ABR3RSG0</accession>
<dbReference type="Gene3D" id="3.90.79.10">
    <property type="entry name" value="Nucleoside Triphosphate Pyrophosphohydrolase"/>
    <property type="match status" value="1"/>
</dbReference>
<dbReference type="SUPFAM" id="SSF55811">
    <property type="entry name" value="Nudix"/>
    <property type="match status" value="1"/>
</dbReference>
<feature type="region of interest" description="Disordered" evidence="1">
    <location>
        <begin position="58"/>
        <end position="81"/>
    </location>
</feature>
<protein>
    <recommendedName>
        <fullName evidence="2">Nudix hydrolase domain-containing protein</fullName>
    </recommendedName>
</protein>
<dbReference type="PROSITE" id="PS51462">
    <property type="entry name" value="NUDIX"/>
    <property type="match status" value="1"/>
</dbReference>
<evidence type="ECO:0000259" key="2">
    <source>
        <dbReference type="PROSITE" id="PS51462"/>
    </source>
</evidence>
<dbReference type="PANTHER" id="PTHR12992:SF44">
    <property type="entry name" value="NUDIX HYDROLASE DOMAIN-CONTAINING PROTEIN"/>
    <property type="match status" value="1"/>
</dbReference>
<dbReference type="CDD" id="cd03426">
    <property type="entry name" value="NUDIX_CoAse_Nudt7"/>
    <property type="match status" value="1"/>
</dbReference>
<proteinExistence type="predicted"/>
<sequence>MSGQTDAETLIAHLKSVLLELNAHPYPEVACPPKVPKRASVALILRVQPNYNHWPAYADKPLHSASQHPPKPRRRSSAASGSGQKLSFVDILHAFFEQDWVKHGDPEILFIKRATRIGDKWNGHVALPGGKRDPEDDDDAVTAMREALEEVGIDLGYHNAIAVGNLPQRIVTTSWGKVPLMVLCPYIYLLTSPTYPPQRLQPTEVASTHWVPIRALLSPVLRTHEYADVSARLAKSELGIKRWFLQAMLSKMMFAAIRLVPSNSTHCATIPDYCPAFSAPPKGLVTQVRDTLFGEERGDGKPPLLLWGLTLGVVSDFLEHIPPHNALELWTYPTFTSWDVRFVMWAMSYRFRRQKSLEMASMDTHSSTTAGEQDLPGFGSEAVGPIFSDGEQGKEGEQQPGEVGIAGLGVGRGWGQTGRAKMVARGAAVNSMLEGYYPIVRKAVATALAGRIGVVALLAFVTWKELDWRKLVMALPRFLQNNS</sequence>
<evidence type="ECO:0000313" key="3">
    <source>
        <dbReference type="EMBL" id="KAL1607366.1"/>
    </source>
</evidence>
<reference evidence="3 4" key="1">
    <citation type="submission" date="2024-02" db="EMBL/GenBank/DDBJ databases">
        <title>De novo assembly and annotation of 12 fungi associated with fruit tree decline syndrome in Ontario, Canada.</title>
        <authorList>
            <person name="Sulman M."/>
            <person name="Ellouze W."/>
            <person name="Ilyukhin E."/>
        </authorList>
    </citation>
    <scope>NUCLEOTIDE SEQUENCE [LARGE SCALE GENOMIC DNA]</scope>
    <source>
        <strain evidence="3 4">M97-236</strain>
    </source>
</reference>
<organism evidence="3 4">
    <name type="scientific">Nothophoma quercina</name>
    <dbReference type="NCBI Taxonomy" id="749835"/>
    <lineage>
        <taxon>Eukaryota</taxon>
        <taxon>Fungi</taxon>
        <taxon>Dikarya</taxon>
        <taxon>Ascomycota</taxon>
        <taxon>Pezizomycotina</taxon>
        <taxon>Dothideomycetes</taxon>
        <taxon>Pleosporomycetidae</taxon>
        <taxon>Pleosporales</taxon>
        <taxon>Pleosporineae</taxon>
        <taxon>Didymellaceae</taxon>
        <taxon>Nothophoma</taxon>
    </lineage>
</organism>
<evidence type="ECO:0000313" key="4">
    <source>
        <dbReference type="Proteomes" id="UP001521222"/>
    </source>
</evidence>
<dbReference type="EMBL" id="JAKIXB020000006">
    <property type="protein sequence ID" value="KAL1607366.1"/>
    <property type="molecule type" value="Genomic_DNA"/>
</dbReference>
<comment type="caution">
    <text evidence="3">The sequence shown here is derived from an EMBL/GenBank/DDBJ whole genome shotgun (WGS) entry which is preliminary data.</text>
</comment>
<feature type="domain" description="Nudix hydrolase" evidence="2">
    <location>
        <begin position="83"/>
        <end position="234"/>
    </location>
</feature>
<dbReference type="Pfam" id="PF00293">
    <property type="entry name" value="NUDIX"/>
    <property type="match status" value="1"/>
</dbReference>
<keyword evidence="4" id="KW-1185">Reference proteome</keyword>
<dbReference type="InterPro" id="IPR000086">
    <property type="entry name" value="NUDIX_hydrolase_dom"/>
</dbReference>
<dbReference type="Proteomes" id="UP001521222">
    <property type="component" value="Unassembled WGS sequence"/>
</dbReference>
<dbReference type="PANTHER" id="PTHR12992">
    <property type="entry name" value="NUDIX HYDROLASE"/>
    <property type="match status" value="1"/>
</dbReference>
<evidence type="ECO:0000256" key="1">
    <source>
        <dbReference type="SAM" id="MobiDB-lite"/>
    </source>
</evidence>
<dbReference type="InterPro" id="IPR015797">
    <property type="entry name" value="NUDIX_hydrolase-like_dom_sf"/>
</dbReference>